<comment type="caution">
    <text evidence="2">The sequence shown here is derived from an EMBL/GenBank/DDBJ whole genome shotgun (WGS) entry which is preliminary data.</text>
</comment>
<reference evidence="2" key="1">
    <citation type="submission" date="2021-02" db="EMBL/GenBank/DDBJ databases">
        <authorList>
            <person name="Nowell W R."/>
        </authorList>
    </citation>
    <scope>NUCLEOTIDE SEQUENCE</scope>
</reference>
<feature type="non-terminal residue" evidence="2">
    <location>
        <position position="1"/>
    </location>
</feature>
<sequence length="73" mass="7834">VKTEEVLTQAVVLEKQIPVQTSNISSLAIAKAIDEQINAEISSSAVDTSLIENIKLESIAITSPIEKQSVEVK</sequence>
<feature type="non-terminal residue" evidence="2">
    <location>
        <position position="73"/>
    </location>
</feature>
<evidence type="ECO:0000313" key="1">
    <source>
        <dbReference type="EMBL" id="CAF4982884.1"/>
    </source>
</evidence>
<evidence type="ECO:0000313" key="3">
    <source>
        <dbReference type="Proteomes" id="UP000663848"/>
    </source>
</evidence>
<name>A0A822A8I4_9BILA</name>
<dbReference type="Proteomes" id="UP000663873">
    <property type="component" value="Unassembled WGS sequence"/>
</dbReference>
<evidence type="ECO:0000313" key="4">
    <source>
        <dbReference type="Proteomes" id="UP000663873"/>
    </source>
</evidence>
<evidence type="ECO:0000313" key="2">
    <source>
        <dbReference type="EMBL" id="CAF5003456.1"/>
    </source>
</evidence>
<proteinExistence type="predicted"/>
<accession>A0A822A8I4</accession>
<organism evidence="2 3">
    <name type="scientific">Rotaria socialis</name>
    <dbReference type="NCBI Taxonomy" id="392032"/>
    <lineage>
        <taxon>Eukaryota</taxon>
        <taxon>Metazoa</taxon>
        <taxon>Spiralia</taxon>
        <taxon>Gnathifera</taxon>
        <taxon>Rotifera</taxon>
        <taxon>Eurotatoria</taxon>
        <taxon>Bdelloidea</taxon>
        <taxon>Philodinida</taxon>
        <taxon>Philodinidae</taxon>
        <taxon>Rotaria</taxon>
    </lineage>
</organism>
<protein>
    <submittedName>
        <fullName evidence="2">Uncharacterized protein</fullName>
    </submittedName>
</protein>
<dbReference type="EMBL" id="CAJOBP010103591">
    <property type="protein sequence ID" value="CAF4982884.1"/>
    <property type="molecule type" value="Genomic_DNA"/>
</dbReference>
<gene>
    <name evidence="2" type="ORF">QYT958_LOCUS38374</name>
    <name evidence="1" type="ORF">UJA718_LOCUS49405</name>
</gene>
<keyword evidence="4" id="KW-1185">Reference proteome</keyword>
<dbReference type="AlphaFoldDB" id="A0A822A8I4"/>
<dbReference type="Proteomes" id="UP000663848">
    <property type="component" value="Unassembled WGS sequence"/>
</dbReference>
<dbReference type="EMBL" id="CAJOBR010033511">
    <property type="protein sequence ID" value="CAF5003456.1"/>
    <property type="molecule type" value="Genomic_DNA"/>
</dbReference>